<sequence>MDRNARRAVALPAPTQAWAVGAAVAAAVALPQVVHLVAGALGLGASLGSVWLPMHLPVLLVGFLAGPVAGVAAGVLSPLASFAVTGMPAVAILPVMVVELACYGAVAGLVRESRLPVVVQVLLVQLSGRALVVLLGLVPLAAEVAATATGLPGIVVQLVTIPLVLSAVRRRDERA</sequence>
<feature type="transmembrane region" description="Helical" evidence="1">
    <location>
        <begin position="59"/>
        <end position="83"/>
    </location>
</feature>
<gene>
    <name evidence="2" type="ORF">QJ043_05030</name>
</gene>
<accession>A0ABT6ZK53</accession>
<comment type="caution">
    <text evidence="2">The sequence shown here is derived from an EMBL/GenBank/DDBJ whole genome shotgun (WGS) entry which is preliminary data.</text>
</comment>
<keyword evidence="1" id="KW-1133">Transmembrane helix</keyword>
<feature type="transmembrane region" description="Helical" evidence="1">
    <location>
        <begin position="144"/>
        <end position="168"/>
    </location>
</feature>
<keyword evidence="3" id="KW-1185">Reference proteome</keyword>
<evidence type="ECO:0000313" key="3">
    <source>
        <dbReference type="Proteomes" id="UP001431693"/>
    </source>
</evidence>
<feature type="transmembrane region" description="Helical" evidence="1">
    <location>
        <begin position="35"/>
        <end position="52"/>
    </location>
</feature>
<evidence type="ECO:0000256" key="1">
    <source>
        <dbReference type="SAM" id="Phobius"/>
    </source>
</evidence>
<dbReference type="Gene3D" id="1.10.1760.20">
    <property type="match status" value="1"/>
</dbReference>
<dbReference type="Pfam" id="PF12822">
    <property type="entry name" value="ECF_trnsprt"/>
    <property type="match status" value="1"/>
</dbReference>
<protein>
    <submittedName>
        <fullName evidence="2">ECF transporter S component</fullName>
    </submittedName>
</protein>
<keyword evidence="1" id="KW-0812">Transmembrane</keyword>
<name>A0ABT6ZK53_9ACTN</name>
<organism evidence="2 3">
    <name type="scientific">Kribbibacterium absianum</name>
    <dbReference type="NCBI Taxonomy" id="3044210"/>
    <lineage>
        <taxon>Bacteria</taxon>
        <taxon>Bacillati</taxon>
        <taxon>Actinomycetota</taxon>
        <taxon>Coriobacteriia</taxon>
        <taxon>Coriobacteriales</taxon>
        <taxon>Kribbibacteriaceae</taxon>
        <taxon>Kribbibacterium</taxon>
    </lineage>
</organism>
<dbReference type="Proteomes" id="UP001431693">
    <property type="component" value="Unassembled WGS sequence"/>
</dbReference>
<proteinExistence type="predicted"/>
<feature type="transmembrane region" description="Helical" evidence="1">
    <location>
        <begin position="117"/>
        <end position="138"/>
    </location>
</feature>
<dbReference type="RefSeq" id="WP_283713771.1">
    <property type="nucleotide sequence ID" value="NZ_JASJEW010000006.1"/>
</dbReference>
<dbReference type="InterPro" id="IPR024529">
    <property type="entry name" value="ECF_trnsprt_substrate-spec"/>
</dbReference>
<keyword evidence="1" id="KW-0472">Membrane</keyword>
<reference evidence="2" key="1">
    <citation type="submission" date="2023-05" db="EMBL/GenBank/DDBJ databases">
        <title>[olsenella] sp. nov., isolated from a pig farm feces dump.</title>
        <authorList>
            <person name="Chang Y.-H."/>
        </authorList>
    </citation>
    <scope>NUCLEOTIDE SEQUENCE</scope>
    <source>
        <strain evidence="2">YH-ols2217</strain>
    </source>
</reference>
<feature type="transmembrane region" description="Helical" evidence="1">
    <location>
        <begin position="89"/>
        <end position="110"/>
    </location>
</feature>
<dbReference type="EMBL" id="JASJEX010000002">
    <property type="protein sequence ID" value="MDJ1129441.1"/>
    <property type="molecule type" value="Genomic_DNA"/>
</dbReference>
<evidence type="ECO:0000313" key="2">
    <source>
        <dbReference type="EMBL" id="MDJ1129441.1"/>
    </source>
</evidence>